<keyword evidence="7 8" id="KW-0496">Mitochondrion</keyword>
<evidence type="ECO:0000259" key="10">
    <source>
        <dbReference type="Pfam" id="PF08511"/>
    </source>
</evidence>
<comment type="caution">
    <text evidence="11">The sequence shown here is derived from an EMBL/GenBank/DDBJ whole genome shotgun (WGS) entry which is preliminary data.</text>
</comment>
<feature type="compositionally biased region" description="Basic and acidic residues" evidence="9">
    <location>
        <begin position="80"/>
        <end position="95"/>
    </location>
</feature>
<dbReference type="GO" id="GO:0005743">
    <property type="term" value="C:mitochondrial inner membrane"/>
    <property type="evidence" value="ECO:0007669"/>
    <property type="project" value="TreeGrafter"/>
</dbReference>
<reference evidence="11" key="1">
    <citation type="submission" date="2020-01" db="EMBL/GenBank/DDBJ databases">
        <authorList>
            <person name="Mishra B."/>
        </authorList>
    </citation>
    <scope>NUCLEOTIDE SEQUENCE [LARGE SCALE GENOMIC DNA]</scope>
</reference>
<keyword evidence="6 8" id="KW-0446">Lipid-binding</keyword>
<comment type="pathway">
    <text evidence="2 8">Cofactor biosynthesis; ubiquinone biosynthesis.</text>
</comment>
<accession>A0A6D2HD16</accession>
<dbReference type="Proteomes" id="UP000467841">
    <property type="component" value="Unassembled WGS sequence"/>
</dbReference>
<feature type="region of interest" description="Disordered" evidence="9">
    <location>
        <begin position="44"/>
        <end position="95"/>
    </location>
</feature>
<dbReference type="EMBL" id="CACVBM020000055">
    <property type="protein sequence ID" value="CAA7013636.1"/>
    <property type="molecule type" value="Genomic_DNA"/>
</dbReference>
<organism evidence="11 12">
    <name type="scientific">Microthlaspi erraticum</name>
    <dbReference type="NCBI Taxonomy" id="1685480"/>
    <lineage>
        <taxon>Eukaryota</taxon>
        <taxon>Viridiplantae</taxon>
        <taxon>Streptophyta</taxon>
        <taxon>Embryophyta</taxon>
        <taxon>Tracheophyta</taxon>
        <taxon>Spermatophyta</taxon>
        <taxon>Magnoliopsida</taxon>
        <taxon>eudicotyledons</taxon>
        <taxon>Gunneridae</taxon>
        <taxon>Pentapetalae</taxon>
        <taxon>rosids</taxon>
        <taxon>malvids</taxon>
        <taxon>Brassicales</taxon>
        <taxon>Brassicaceae</taxon>
        <taxon>Coluteocarpeae</taxon>
        <taxon>Microthlaspi</taxon>
    </lineage>
</organism>
<keyword evidence="12" id="KW-1185">Reference proteome</keyword>
<evidence type="ECO:0000256" key="1">
    <source>
        <dbReference type="ARBA" id="ARBA00004173"/>
    </source>
</evidence>
<dbReference type="InterPro" id="IPR013718">
    <property type="entry name" value="COQ9_C"/>
</dbReference>
<evidence type="ECO:0000256" key="5">
    <source>
        <dbReference type="ARBA" id="ARBA00022946"/>
    </source>
</evidence>
<dbReference type="NCBIfam" id="TIGR02396">
    <property type="entry name" value="diverge_rpsU"/>
    <property type="match status" value="1"/>
</dbReference>
<dbReference type="PANTHER" id="PTHR21427">
    <property type="entry name" value="UBIQUINONE BIOSYNTHESIS PROTEIN COQ9, MITOCHONDRIAL"/>
    <property type="match status" value="1"/>
</dbReference>
<evidence type="ECO:0000256" key="8">
    <source>
        <dbReference type="RuleBase" id="RU366063"/>
    </source>
</evidence>
<keyword evidence="5" id="KW-0809">Transit peptide</keyword>
<dbReference type="OrthoDB" id="619536at2759"/>
<evidence type="ECO:0000256" key="3">
    <source>
        <dbReference type="ARBA" id="ARBA00010766"/>
    </source>
</evidence>
<comment type="function">
    <text evidence="8">Membrane-associated protein that warps the membrane surface to access and bind aromatic isoprenes with high specificity, including ubiquinone (CoQ) isoprene intermediates and presents them directly to Coq7, therefore facilitating the Coq7-mediated hydroxylase step. Participates in the biosynthesis of coenzyme Q, also named ubiquinone, an essential lipid-soluble electron transporter for aerobic cellular respiration.</text>
</comment>
<dbReference type="PANTHER" id="PTHR21427:SF19">
    <property type="entry name" value="UBIQUINONE BIOSYNTHESIS PROTEIN COQ9, MITOCHONDRIAL"/>
    <property type="match status" value="1"/>
</dbReference>
<feature type="compositionally biased region" description="Polar residues" evidence="9">
    <location>
        <begin position="44"/>
        <end position="64"/>
    </location>
</feature>
<comment type="similarity">
    <text evidence="3 8">Belongs to the COQ9 family.</text>
</comment>
<evidence type="ECO:0000313" key="11">
    <source>
        <dbReference type="EMBL" id="CAA7013636.1"/>
    </source>
</evidence>
<dbReference type="Pfam" id="PF08511">
    <property type="entry name" value="COQ9"/>
    <property type="match status" value="1"/>
</dbReference>
<evidence type="ECO:0000256" key="7">
    <source>
        <dbReference type="ARBA" id="ARBA00023128"/>
    </source>
</evidence>
<sequence length="316" mass="34847">MLRTAAKRLLGGGFTTTRLLRLPKLRSTIIPSSYTSGLCTSSMGNTESPIGHQSLNFHQSDPTASSSSSSSSSSTATGEGPRRHDSRKPRAEFQEEQARVLAASLRHVPRLGWTEEAMMAGSRDVGVSPSIVGSFSRKEAALVEYFMDECLQLLIDRVDSGLDLQNLIPSERISKLIRIRLEMQIPYMSKWPQALSIQAHPVNVPTSFKQRAMLVDEIWHAVGDGASDLDWYVKRTVLGGVYSTTEIYMLTDDSPEYRDTWAFLGDRVKDAFDLKKSIQEAKYFAEDIGAGVGKSVQGLMNGVIQTMSRRSGSSAF</sequence>
<dbReference type="GO" id="GO:0008289">
    <property type="term" value="F:lipid binding"/>
    <property type="evidence" value="ECO:0007669"/>
    <property type="project" value="UniProtKB-UniRule"/>
</dbReference>
<name>A0A6D2HD16_9BRAS</name>
<dbReference type="AlphaFoldDB" id="A0A6D2HD16"/>
<dbReference type="FunFam" id="1.10.357.10:FF:000004">
    <property type="entry name" value="Ubiquinone biosynthesis protein COQ9, mitochondrial"/>
    <property type="match status" value="1"/>
</dbReference>
<comment type="subcellular location">
    <subcellularLocation>
        <location evidence="1 8">Mitochondrion</location>
    </subcellularLocation>
</comment>
<feature type="compositionally biased region" description="Low complexity" evidence="9">
    <location>
        <begin position="65"/>
        <end position="74"/>
    </location>
</feature>
<feature type="domain" description="COQ9 C-terminal" evidence="10">
    <location>
        <begin position="204"/>
        <end position="274"/>
    </location>
</feature>
<dbReference type="GO" id="GO:0006744">
    <property type="term" value="P:ubiquinone biosynthetic process"/>
    <property type="evidence" value="ECO:0007669"/>
    <property type="project" value="UniProtKB-UniRule"/>
</dbReference>
<dbReference type="Gene3D" id="1.10.357.10">
    <property type="entry name" value="Tetracycline Repressor, domain 2"/>
    <property type="match status" value="1"/>
</dbReference>
<evidence type="ECO:0000256" key="2">
    <source>
        <dbReference type="ARBA" id="ARBA00004749"/>
    </source>
</evidence>
<dbReference type="InterPro" id="IPR012762">
    <property type="entry name" value="Ubiq_biosynth_COQ9"/>
</dbReference>
<evidence type="ECO:0000256" key="6">
    <source>
        <dbReference type="ARBA" id="ARBA00023121"/>
    </source>
</evidence>
<proteinExistence type="inferred from homology"/>
<evidence type="ECO:0000313" key="12">
    <source>
        <dbReference type="Proteomes" id="UP000467841"/>
    </source>
</evidence>
<evidence type="ECO:0000256" key="4">
    <source>
        <dbReference type="ARBA" id="ARBA00022688"/>
    </source>
</evidence>
<dbReference type="UniPathway" id="UPA00232"/>
<gene>
    <name evidence="11" type="ORF">MERR_LOCUS870</name>
</gene>
<protein>
    <recommendedName>
        <fullName evidence="8">Ubiquinone biosynthesis protein</fullName>
    </recommendedName>
</protein>
<keyword evidence="4 8" id="KW-0831">Ubiquinone biosynthesis</keyword>
<evidence type="ECO:0000256" key="9">
    <source>
        <dbReference type="SAM" id="MobiDB-lite"/>
    </source>
</evidence>